<dbReference type="STRING" id="62324.A0A182RXF5"/>
<feature type="coiled-coil region" evidence="6">
    <location>
        <begin position="174"/>
        <end position="201"/>
    </location>
</feature>
<dbReference type="PROSITE" id="PS50002">
    <property type="entry name" value="SH3"/>
    <property type="match status" value="1"/>
</dbReference>
<evidence type="ECO:0000259" key="9">
    <source>
        <dbReference type="PROSITE" id="PS50238"/>
    </source>
</evidence>
<dbReference type="SMART" id="SM00055">
    <property type="entry name" value="FCH"/>
    <property type="match status" value="1"/>
</dbReference>
<accession>A0A182RXF5</accession>
<feature type="region of interest" description="Disordered" evidence="7">
    <location>
        <begin position="700"/>
        <end position="724"/>
    </location>
</feature>
<dbReference type="FunFam" id="2.30.30.40:FF:000136">
    <property type="entry name" value="Rho GTPase activating protein 4"/>
    <property type="match status" value="1"/>
</dbReference>
<reference evidence="11" key="1">
    <citation type="submission" date="2020-05" db="UniProtKB">
        <authorList>
            <consortium name="EnsemblMetazoa"/>
        </authorList>
    </citation>
    <scope>IDENTIFICATION</scope>
    <source>
        <strain evidence="11">FUMOZ</strain>
    </source>
</reference>
<organism evidence="11">
    <name type="scientific">Anopheles funestus</name>
    <name type="common">African malaria mosquito</name>
    <dbReference type="NCBI Taxonomy" id="62324"/>
    <lineage>
        <taxon>Eukaryota</taxon>
        <taxon>Metazoa</taxon>
        <taxon>Ecdysozoa</taxon>
        <taxon>Arthropoda</taxon>
        <taxon>Hexapoda</taxon>
        <taxon>Insecta</taxon>
        <taxon>Pterygota</taxon>
        <taxon>Neoptera</taxon>
        <taxon>Endopterygota</taxon>
        <taxon>Diptera</taxon>
        <taxon>Nematocera</taxon>
        <taxon>Culicoidea</taxon>
        <taxon>Culicidae</taxon>
        <taxon>Anophelinae</taxon>
        <taxon>Anopheles</taxon>
    </lineage>
</organism>
<evidence type="ECO:0000256" key="1">
    <source>
        <dbReference type="ARBA" id="ARBA00022443"/>
    </source>
</evidence>
<dbReference type="InterPro" id="IPR027267">
    <property type="entry name" value="AH/BAR_dom_sf"/>
</dbReference>
<dbReference type="SMART" id="SM00326">
    <property type="entry name" value="SH3"/>
    <property type="match status" value="1"/>
</dbReference>
<dbReference type="Pfam" id="PF00018">
    <property type="entry name" value="SH3_1"/>
    <property type="match status" value="1"/>
</dbReference>
<dbReference type="CDD" id="cd11809">
    <property type="entry name" value="SH3_srGAP"/>
    <property type="match status" value="1"/>
</dbReference>
<dbReference type="EnsemblMetazoa" id="AFUN010973-RA">
    <property type="protein sequence ID" value="AFUN010973-PA"/>
    <property type="gene ID" value="AFUN010973"/>
</dbReference>
<dbReference type="SMART" id="SM00324">
    <property type="entry name" value="RhoGAP"/>
    <property type="match status" value="1"/>
</dbReference>
<dbReference type="InterPro" id="IPR036028">
    <property type="entry name" value="SH3-like_dom_sf"/>
</dbReference>
<evidence type="ECO:0000256" key="4">
    <source>
        <dbReference type="PROSITE-ProRule" id="PRU00192"/>
    </source>
</evidence>
<dbReference type="InterPro" id="IPR000198">
    <property type="entry name" value="RhoGAP_dom"/>
</dbReference>
<dbReference type="FunFam" id="1.20.1270.60:FF:000094">
    <property type="entry name" value="SLIT-ROBO Rho GTPase-activating 2 protein"/>
    <property type="match status" value="1"/>
</dbReference>
<feature type="region of interest" description="Disordered" evidence="7">
    <location>
        <begin position="1368"/>
        <end position="1417"/>
    </location>
</feature>
<dbReference type="InterPro" id="IPR001060">
    <property type="entry name" value="FCH_dom"/>
</dbReference>
<dbReference type="Pfam" id="PF00620">
    <property type="entry name" value="RhoGAP"/>
    <property type="match status" value="1"/>
</dbReference>
<dbReference type="VEuPathDB" id="VectorBase:AFUN010973"/>
<dbReference type="GO" id="GO:0007165">
    <property type="term" value="P:signal transduction"/>
    <property type="evidence" value="ECO:0007669"/>
    <property type="project" value="InterPro"/>
</dbReference>
<name>A0A182RXF5_ANOFN</name>
<dbReference type="Gene3D" id="1.20.1270.60">
    <property type="entry name" value="Arfaptin homology (AH) domain/BAR domain"/>
    <property type="match status" value="1"/>
</dbReference>
<feature type="region of interest" description="Disordered" evidence="7">
    <location>
        <begin position="994"/>
        <end position="1098"/>
    </location>
</feature>
<dbReference type="VEuPathDB" id="VectorBase:AFUN2_007429"/>
<evidence type="ECO:0000256" key="7">
    <source>
        <dbReference type="SAM" id="MobiDB-lite"/>
    </source>
</evidence>
<keyword evidence="2" id="KW-0343">GTPase activation</keyword>
<proteinExistence type="predicted"/>
<feature type="domain" description="Rho-GAP" evidence="9">
    <location>
        <begin position="490"/>
        <end position="678"/>
    </location>
</feature>
<feature type="region of interest" description="Disordered" evidence="7">
    <location>
        <begin position="1274"/>
        <end position="1318"/>
    </location>
</feature>
<evidence type="ECO:0000256" key="2">
    <source>
        <dbReference type="ARBA" id="ARBA00022468"/>
    </source>
</evidence>
<feature type="compositionally biased region" description="Low complexity" evidence="7">
    <location>
        <begin position="1293"/>
        <end position="1304"/>
    </location>
</feature>
<evidence type="ECO:0000259" key="10">
    <source>
        <dbReference type="PROSITE" id="PS51741"/>
    </source>
</evidence>
<sequence length="1417" mass="158560">MNGVTMMDENDVDIKSPIRRLGSTRKLNLFNNIRQQLNEQLKFLDVRMEAQIALVQELQDFFRRRGEVELDYSKSLDKLAKSLQLRHKEQRQKREQWPMFSSYSCWQQLVNQTKSLSRDHAAMSEIYSTHLVARLQTVWDDVQRIYRKCREIGFETHVEILRILQELHTNMKTYHTLQTEAKEAEKKLRLAENQRMKLQQSVPKEKLDRSKKYRLIEKEVLKRKNKYTDARLKALKAKNEYQLCLEASNTTIHKYFVEDLSDLIDCMDLGFHSVVSRALLMHVSADQGRCRAVLHNAETLSHIVNSMDSRADKQKFLEQHSAAFMIPKRLEFQGQDEDVEPELQKALHQEMESRLMQLEQRVNNLRMESEEIWKTLETAEINLLDILNTKDYDCTSAFGDGAVAFQKPENTSVKLRSDKNEIEEFYITKIREYILATSRIARLDSKAEYLRNALAKDSAIKTDTLTKSNVPKRKRIGRMNKSGRPKLFGGSLEEYLEVSGEEIPLIVRSCIRVINLYGLHHQGIFRVSGSQVEISNFKEAFERGDDPLAEMTDASDINSVAGVLKLYLRELREPLFPLIYFDHFVQLAQLDSKHDIVSGIRKFFQSLPKSVVVVIRYLFAFLNHLSEYSDENMMDAYNLAICFGPTLMPAPEDKDQVQYQNQVNELIKNIIVHHAELFPKDLGGMQYEKFITSETFEDIDVGDSPTEQVSEDPDSEVYPSEDESDTFEAIVQFDFNARSERELSLRKGDTVILYNQVSNDWWRGAVNGKTGLIPDKYISLKIKDEDRDKSEHLKSSSSEESVRKRRPSGNISLNSQLSICTQNSNTLSNITCGSDYTASTISAATASASGHSAVGGAGVGTSSGSGAAGTVAGLIQTSLASPGHPQYQTIQHASQVASAVHHSTASQSQQTQQQPAIAIVTHQPPLPSAHHVPPVIGEKLGSELKDTDYIHYDSVDHLKASPYSYHDEPHSFENSFEFVEDMALFTYEVLETTTSSKPSEPIYAEPTKITMNREKSPAADSGTSSNSNDEESDNVEIRPRLGGMGEPPEHSKSTLGLNRRSESTLTTGKTMALDGESVVKATDDQSDQSRPMRKYHSKSFSLSENKLSLAAGSGSATLNVFQQNRDLWQKRAAQSSYQNLTTSRILSRNRIAPDLVMDLPPSAINKETAHASRESLDTELEDMTSAERFAAQNQCTLKKNERFSNESPVYENNTMKKEVKLDVKGGTATDKPKAEVKPQEISIKCATTPIPIAVEVPTKIEDCTAALAVAAPVGAREEDSKRVSGSSTPVVLSASPAGSSTPSTVTDEESDVVSASSDGGLLMATTSVTGKELSKSPIPVRNTQKFVSQFADLHLTGGCLIKSTEGTSAASVSSMAQEQQAKSLSSFKPQVKVKPQILKKPQVLPPQTPEMQRRNAD</sequence>
<dbReference type="FunFam" id="1.10.555.10:FF:000026">
    <property type="entry name" value="Rho GTPase activating protein 4"/>
    <property type="match status" value="1"/>
</dbReference>
<dbReference type="InterPro" id="IPR031160">
    <property type="entry name" value="F_BAR_dom"/>
</dbReference>
<feature type="region of interest" description="Disordered" evidence="7">
    <location>
        <begin position="788"/>
        <end position="810"/>
    </location>
</feature>
<evidence type="ECO:0000313" key="11">
    <source>
        <dbReference type="EnsemblMetazoa" id="AFUN010973-PA"/>
    </source>
</evidence>
<evidence type="ECO:0000256" key="5">
    <source>
        <dbReference type="PROSITE-ProRule" id="PRU01077"/>
    </source>
</evidence>
<dbReference type="InterPro" id="IPR001452">
    <property type="entry name" value="SH3_domain"/>
</dbReference>
<feature type="compositionally biased region" description="Acidic residues" evidence="7">
    <location>
        <begin position="709"/>
        <end position="724"/>
    </location>
</feature>
<dbReference type="SUPFAM" id="SSF103657">
    <property type="entry name" value="BAR/IMD domain-like"/>
    <property type="match status" value="1"/>
</dbReference>
<dbReference type="CDD" id="cd04383">
    <property type="entry name" value="RhoGAP_srGAP"/>
    <property type="match status" value="1"/>
</dbReference>
<evidence type="ECO:0000259" key="8">
    <source>
        <dbReference type="PROSITE" id="PS50002"/>
    </source>
</evidence>
<dbReference type="SUPFAM" id="SSF48350">
    <property type="entry name" value="GTPase activation domain, GAP"/>
    <property type="match status" value="1"/>
</dbReference>
<keyword evidence="3 5" id="KW-0175">Coiled coil</keyword>
<dbReference type="PROSITE" id="PS51741">
    <property type="entry name" value="F_BAR"/>
    <property type="match status" value="1"/>
</dbReference>
<keyword evidence="1 4" id="KW-0728">SH3 domain</keyword>
<evidence type="ECO:0008006" key="12">
    <source>
        <dbReference type="Google" id="ProtNLM"/>
    </source>
</evidence>
<dbReference type="PANTHER" id="PTHR14166">
    <property type="entry name" value="SLIT-ROBO RHO GTPASE ACTIVATING PROTEIN"/>
    <property type="match status" value="1"/>
</dbReference>
<protein>
    <recommendedName>
        <fullName evidence="12">SLIT-ROBO Rho GTPase activating protein</fullName>
    </recommendedName>
</protein>
<evidence type="ECO:0000256" key="3">
    <source>
        <dbReference type="ARBA" id="ARBA00023054"/>
    </source>
</evidence>
<dbReference type="PROSITE" id="PS50238">
    <property type="entry name" value="RHOGAP"/>
    <property type="match status" value="1"/>
</dbReference>
<dbReference type="GO" id="GO:0005096">
    <property type="term" value="F:GTPase activator activity"/>
    <property type="evidence" value="ECO:0007669"/>
    <property type="project" value="UniProtKB-KW"/>
</dbReference>
<dbReference type="SUPFAM" id="SSF50044">
    <property type="entry name" value="SH3-domain"/>
    <property type="match status" value="1"/>
</dbReference>
<dbReference type="Gene3D" id="1.10.555.10">
    <property type="entry name" value="Rho GTPase activation protein"/>
    <property type="match status" value="1"/>
</dbReference>
<feature type="domain" description="F-BAR" evidence="10">
    <location>
        <begin position="21"/>
        <end position="312"/>
    </location>
</feature>
<feature type="domain" description="SH3" evidence="8">
    <location>
        <begin position="724"/>
        <end position="783"/>
    </location>
</feature>
<evidence type="ECO:0000256" key="6">
    <source>
        <dbReference type="SAM" id="Coils"/>
    </source>
</evidence>
<dbReference type="CDD" id="cd07656">
    <property type="entry name" value="F-BAR_srGAP"/>
    <property type="match status" value="1"/>
</dbReference>
<dbReference type="Gene3D" id="2.30.30.40">
    <property type="entry name" value="SH3 Domains"/>
    <property type="match status" value="1"/>
</dbReference>
<feature type="compositionally biased region" description="Polar residues" evidence="7">
    <location>
        <begin position="1368"/>
        <end position="1388"/>
    </location>
</feature>
<dbReference type="InterPro" id="IPR051627">
    <property type="entry name" value="SLIT-ROBO_RhoGAP"/>
</dbReference>
<dbReference type="Pfam" id="PF00611">
    <property type="entry name" value="FCH"/>
    <property type="match status" value="1"/>
</dbReference>
<dbReference type="InterPro" id="IPR008936">
    <property type="entry name" value="Rho_GTPase_activation_prot"/>
</dbReference>